<dbReference type="Pfam" id="PF20320">
    <property type="entry name" value="DUF6615"/>
    <property type="match status" value="1"/>
</dbReference>
<evidence type="ECO:0000313" key="3">
    <source>
        <dbReference type="Proteomes" id="UP001567538"/>
    </source>
</evidence>
<feature type="region of interest" description="Disordered" evidence="1">
    <location>
        <begin position="1"/>
        <end position="26"/>
    </location>
</feature>
<organism evidence="2 3">
    <name type="scientific">Salvia divinorum</name>
    <name type="common">Maria pastora</name>
    <name type="synonym">Diviner's sage</name>
    <dbReference type="NCBI Taxonomy" id="28513"/>
    <lineage>
        <taxon>Eukaryota</taxon>
        <taxon>Viridiplantae</taxon>
        <taxon>Streptophyta</taxon>
        <taxon>Embryophyta</taxon>
        <taxon>Tracheophyta</taxon>
        <taxon>Spermatophyta</taxon>
        <taxon>Magnoliopsida</taxon>
        <taxon>eudicotyledons</taxon>
        <taxon>Gunneridae</taxon>
        <taxon>Pentapetalae</taxon>
        <taxon>asterids</taxon>
        <taxon>lamiids</taxon>
        <taxon>Lamiales</taxon>
        <taxon>Lamiaceae</taxon>
        <taxon>Nepetoideae</taxon>
        <taxon>Mentheae</taxon>
        <taxon>Salviinae</taxon>
        <taxon>Salvia</taxon>
        <taxon>Salvia subgen. Calosphace</taxon>
    </lineage>
</organism>
<feature type="region of interest" description="Disordered" evidence="1">
    <location>
        <begin position="92"/>
        <end position="148"/>
    </location>
</feature>
<gene>
    <name evidence="2" type="ORF">AAHA92_21780</name>
</gene>
<evidence type="ECO:0000313" key="2">
    <source>
        <dbReference type="EMBL" id="KAL1545004.1"/>
    </source>
</evidence>
<evidence type="ECO:0000256" key="1">
    <source>
        <dbReference type="SAM" id="MobiDB-lite"/>
    </source>
</evidence>
<feature type="compositionally biased region" description="Basic and acidic residues" evidence="1">
    <location>
        <begin position="1"/>
        <end position="11"/>
    </location>
</feature>
<feature type="compositionally biased region" description="Polar residues" evidence="1">
    <location>
        <begin position="59"/>
        <end position="68"/>
    </location>
</feature>
<dbReference type="Proteomes" id="UP001567538">
    <property type="component" value="Unassembled WGS sequence"/>
</dbReference>
<reference evidence="2 3" key="1">
    <citation type="submission" date="2024-06" db="EMBL/GenBank/DDBJ databases">
        <title>A chromosome level genome sequence of Diviner's sage (Salvia divinorum).</title>
        <authorList>
            <person name="Ford S.A."/>
            <person name="Ro D.-K."/>
            <person name="Ness R.W."/>
            <person name="Phillips M.A."/>
        </authorList>
    </citation>
    <scope>NUCLEOTIDE SEQUENCE [LARGE SCALE GENOMIC DNA]</scope>
    <source>
        <strain evidence="2">SAF-2024a</strain>
        <tissue evidence="2">Leaf</tissue>
    </source>
</reference>
<dbReference type="EMBL" id="JBEAFC010000008">
    <property type="protein sequence ID" value="KAL1545004.1"/>
    <property type="molecule type" value="Genomic_DNA"/>
</dbReference>
<dbReference type="AlphaFoldDB" id="A0ABD1GPE0"/>
<feature type="region of interest" description="Disordered" evidence="1">
    <location>
        <begin position="59"/>
        <end position="80"/>
    </location>
</feature>
<feature type="compositionally biased region" description="Basic and acidic residues" evidence="1">
    <location>
        <begin position="256"/>
        <end position="272"/>
    </location>
</feature>
<proteinExistence type="predicted"/>
<keyword evidence="3" id="KW-1185">Reference proteome</keyword>
<name>A0ABD1GPE0_SALDI</name>
<feature type="compositionally biased region" description="Acidic residues" evidence="1">
    <location>
        <begin position="245"/>
        <end position="255"/>
    </location>
</feature>
<comment type="caution">
    <text evidence="2">The sequence shown here is derived from an EMBL/GenBank/DDBJ whole genome shotgun (WGS) entry which is preliminary data.</text>
</comment>
<feature type="compositionally biased region" description="Basic and acidic residues" evidence="1">
    <location>
        <begin position="160"/>
        <end position="175"/>
    </location>
</feature>
<sequence>MAGQSSKKDESAPPSSSGTQAPPTMDVPINLLEKLLKQMRPNLNLGPMLSLLTQPLTVQSTSIPTPSGVTEAVEEPSEGTETMAMVANVQDEASKKIEVATEEEPRDIPAPEEAQISQEEETEEGQEKEATDGLNFEATGEGEDVPPVIEDLEEARVEEGIEREQVIVPADKEKNTVVQENAPAEEVREDEDDDLIMLTLQDILAIRPDIPTPAVKPVQEGEDAGVQKNAPAEKISRRQRKLIIEEPEETSEEEDENRRQRLLSEKKREGKELAGPTRKKSRPAFKTITIREPGQTQPDPPP</sequence>
<feature type="compositionally biased region" description="Polar residues" evidence="1">
    <location>
        <begin position="13"/>
        <end position="22"/>
    </location>
</feature>
<dbReference type="InterPro" id="IPR046723">
    <property type="entry name" value="DUF6615"/>
</dbReference>
<feature type="region of interest" description="Disordered" evidence="1">
    <location>
        <begin position="209"/>
        <end position="302"/>
    </location>
</feature>
<accession>A0ABD1GPE0</accession>
<feature type="region of interest" description="Disordered" evidence="1">
    <location>
        <begin position="160"/>
        <end position="193"/>
    </location>
</feature>
<protein>
    <submittedName>
        <fullName evidence="2">Uncharacterized protein</fullName>
    </submittedName>
</protein>